<comment type="pathway">
    <text evidence="12">Nucleotide-sugar biosynthesis; ADP-L-glycero-beta-D-manno-heptose biosynthesis; ADP-L-glycero-beta-D-manno-heptose from D-glycero-beta-D-manno-heptose 7-phosphate: step 3/4.</text>
</comment>
<dbReference type="PANTHER" id="PTHR46969">
    <property type="entry name" value="BIFUNCTIONAL PROTEIN HLDE"/>
    <property type="match status" value="1"/>
</dbReference>
<dbReference type="InterPro" id="IPR023030">
    <property type="entry name" value="Bifunc_HldE"/>
</dbReference>
<comment type="caution">
    <text evidence="15">The sequence shown here is derived from an EMBL/GenBank/DDBJ whole genome shotgun (WGS) entry which is preliminary data.</text>
</comment>
<keyword evidence="8 12" id="KW-0067">ATP-binding</keyword>
<dbReference type="GO" id="GO:0009244">
    <property type="term" value="P:lipopolysaccharide core region biosynthetic process"/>
    <property type="evidence" value="ECO:0007669"/>
    <property type="project" value="UniProtKB-UniPathway"/>
</dbReference>
<feature type="active site" evidence="12">
    <location>
        <position position="276"/>
    </location>
</feature>
<comment type="pathway">
    <text evidence="3">Bacterial outer membrane biogenesis; LPS core biosynthesis.</text>
</comment>
<gene>
    <name evidence="12" type="primary">hldE</name>
    <name evidence="15" type="ORF">CHR90_07070</name>
</gene>
<name>A0A255XSF8_9PROT</name>
<evidence type="ECO:0000256" key="3">
    <source>
        <dbReference type="ARBA" id="ARBA00004713"/>
    </source>
</evidence>
<dbReference type="GO" id="GO:0097171">
    <property type="term" value="P:ADP-L-glycero-beta-D-manno-heptose biosynthetic process"/>
    <property type="evidence" value="ECO:0007669"/>
    <property type="project" value="UniProtKB-UniPathway"/>
</dbReference>
<dbReference type="InterPro" id="IPR029056">
    <property type="entry name" value="Ribokinase-like"/>
</dbReference>
<organism evidence="15 16">
    <name type="scientific">Elstera cyanobacteriorum</name>
    <dbReference type="NCBI Taxonomy" id="2022747"/>
    <lineage>
        <taxon>Bacteria</taxon>
        <taxon>Pseudomonadati</taxon>
        <taxon>Pseudomonadota</taxon>
        <taxon>Alphaproteobacteria</taxon>
        <taxon>Rhodospirillales</taxon>
        <taxon>Rhodospirillaceae</taxon>
        <taxon>Elstera</taxon>
    </lineage>
</organism>
<dbReference type="GO" id="GO:0005829">
    <property type="term" value="C:cytosol"/>
    <property type="evidence" value="ECO:0007669"/>
    <property type="project" value="TreeGrafter"/>
</dbReference>
<evidence type="ECO:0000313" key="16">
    <source>
        <dbReference type="Proteomes" id="UP000216361"/>
    </source>
</evidence>
<feature type="region of interest" description="Cytidylyltransferase" evidence="12">
    <location>
        <begin position="358"/>
        <end position="489"/>
    </location>
</feature>
<dbReference type="EC" id="2.7.7.70" evidence="12"/>
<comment type="catalytic activity">
    <reaction evidence="12">
        <text>D-glycero-beta-D-manno-heptose 7-phosphate + ATP = D-glycero-beta-D-manno-heptose 1,7-bisphosphate + ADP + H(+)</text>
        <dbReference type="Rhea" id="RHEA:27473"/>
        <dbReference type="ChEBI" id="CHEBI:15378"/>
        <dbReference type="ChEBI" id="CHEBI:30616"/>
        <dbReference type="ChEBI" id="CHEBI:60204"/>
        <dbReference type="ChEBI" id="CHEBI:60208"/>
        <dbReference type="ChEBI" id="CHEBI:456216"/>
        <dbReference type="EC" id="2.7.1.167"/>
    </reaction>
</comment>
<dbReference type="UniPathway" id="UPA00958"/>
<evidence type="ECO:0000256" key="4">
    <source>
        <dbReference type="ARBA" id="ARBA00022679"/>
    </source>
</evidence>
<evidence type="ECO:0000256" key="7">
    <source>
        <dbReference type="ARBA" id="ARBA00022777"/>
    </source>
</evidence>
<keyword evidence="16" id="KW-1185">Reference proteome</keyword>
<evidence type="ECO:0000256" key="2">
    <source>
        <dbReference type="ARBA" id="ARBA00003753"/>
    </source>
</evidence>
<evidence type="ECO:0000256" key="5">
    <source>
        <dbReference type="ARBA" id="ARBA00022695"/>
    </source>
</evidence>
<sequence>MSQLIDLAARLEALRSARVTAVGDVMMDRFVYGMVERISPEGPIPVLRIQRETTVLGGAGNVLRNLLALGADCCFVSVVGDDATGHGITGLIAGEERVEPHLLVEAGRQTTVKTRFVAGSQQLLRADQEEISPLRPATIADLLQRTEEALTDSGALTLSDYGKGVLCPETLRALLTLAQRKGVPVIVDPKGRDWTRYNGATLVTPNKAELAEATGLATNSEAAILAAARHILATTSIEAILVTRSQEGMTLVTRDAAPFHVSATAREVFDVSGAGDTVVAGLAAALAAGFSLQDACLLANAAAGIVVGKIGTAVCRLEELASALQGSDLALGEQKIVSRRQALDLIGAWRRQGLKVGFTNGCFDLIHPGHVSLLGQSKAACDRLVVGLNTDASVKRLKGDSRPIQSEMARAIVLASMAAVDAVVLFGEDTPYDLIAALEPDVLVKGADYTVETVVGSDLVLKRGGKVVLANLEAGFSTTNTVKKITAQA</sequence>
<dbReference type="InterPro" id="IPR011611">
    <property type="entry name" value="PfkB_dom"/>
</dbReference>
<dbReference type="NCBIfam" id="TIGR02199">
    <property type="entry name" value="rfaE_dom_II"/>
    <property type="match status" value="1"/>
</dbReference>
<dbReference type="SUPFAM" id="SSF52374">
    <property type="entry name" value="Nucleotidylyl transferase"/>
    <property type="match status" value="1"/>
</dbReference>
<comment type="subunit">
    <text evidence="12">Homodimer.</text>
</comment>
<dbReference type="GO" id="GO:0033786">
    <property type="term" value="F:heptose-1-phosphate adenylyltransferase activity"/>
    <property type="evidence" value="ECO:0007669"/>
    <property type="project" value="UniProtKB-UniRule"/>
</dbReference>
<dbReference type="NCBIfam" id="TIGR02198">
    <property type="entry name" value="rfaE_dom_I"/>
    <property type="match status" value="1"/>
</dbReference>
<evidence type="ECO:0000256" key="9">
    <source>
        <dbReference type="ARBA" id="ARBA00023268"/>
    </source>
</evidence>
<comment type="pathway">
    <text evidence="12">Nucleotide-sugar biosynthesis; ADP-L-glycero-beta-D-manno-heptose biosynthesis; ADP-L-glycero-beta-D-manno-heptose from D-glycero-beta-D-manno-heptose 7-phosphate: step 1/4.</text>
</comment>
<keyword evidence="7 12" id="KW-0418">Kinase</keyword>
<proteinExistence type="inferred from homology"/>
<keyword evidence="6 12" id="KW-0547">Nucleotide-binding</keyword>
<evidence type="ECO:0000259" key="14">
    <source>
        <dbReference type="Pfam" id="PF01467"/>
    </source>
</evidence>
<feature type="binding site" evidence="12">
    <location>
        <begin position="206"/>
        <end position="209"/>
    </location>
    <ligand>
        <name>ATP</name>
        <dbReference type="ChEBI" id="CHEBI:30616"/>
    </ligand>
</feature>
<dbReference type="HAMAP" id="MF_01603">
    <property type="entry name" value="HldE"/>
    <property type="match status" value="1"/>
</dbReference>
<evidence type="ECO:0000256" key="11">
    <source>
        <dbReference type="ARBA" id="ARBA00047428"/>
    </source>
</evidence>
<dbReference type="Gene3D" id="3.40.50.620">
    <property type="entry name" value="HUPs"/>
    <property type="match status" value="1"/>
</dbReference>
<dbReference type="OrthoDB" id="9802794at2"/>
<evidence type="ECO:0000256" key="10">
    <source>
        <dbReference type="ARBA" id="ARBA00023277"/>
    </source>
</evidence>
<dbReference type="CDD" id="cd01172">
    <property type="entry name" value="RfaE_like"/>
    <property type="match status" value="1"/>
</dbReference>
<dbReference type="GO" id="GO:0016773">
    <property type="term" value="F:phosphotransferase activity, alcohol group as acceptor"/>
    <property type="evidence" value="ECO:0007669"/>
    <property type="project" value="InterPro"/>
</dbReference>
<comment type="similarity">
    <text evidence="12">In the N-terminal section; belongs to the carbohydrate kinase PfkB family.</text>
</comment>
<evidence type="ECO:0000256" key="6">
    <source>
        <dbReference type="ARBA" id="ARBA00022741"/>
    </source>
</evidence>
<comment type="function">
    <text evidence="1 12">Catalyzes the phosphorylation of D-glycero-D-manno-heptose 7-phosphate at the C-1 position to selectively form D-glycero-beta-D-manno-heptose-1,7-bisphosphate.</text>
</comment>
<comment type="function">
    <text evidence="2 12">Catalyzes the ADP transfer from ATP to D-glycero-beta-D-manno-heptose 1-phosphate, yielding ADP-D-glycero-beta-D-manno-heptose.</text>
</comment>
<dbReference type="Pfam" id="PF01467">
    <property type="entry name" value="CTP_transf_like"/>
    <property type="match status" value="1"/>
</dbReference>
<dbReference type="GO" id="GO:0033785">
    <property type="term" value="F:heptose 7-phosphate kinase activity"/>
    <property type="evidence" value="ECO:0007669"/>
    <property type="project" value="UniProtKB-UniRule"/>
</dbReference>
<dbReference type="PROSITE" id="PS00584">
    <property type="entry name" value="PFKB_KINASES_2"/>
    <property type="match status" value="1"/>
</dbReference>
<dbReference type="InterPro" id="IPR004821">
    <property type="entry name" value="Cyt_trans-like"/>
</dbReference>
<dbReference type="Gene3D" id="3.40.1190.20">
    <property type="match status" value="1"/>
</dbReference>
<dbReference type="InterPro" id="IPR011913">
    <property type="entry name" value="RfaE_dom_I"/>
</dbReference>
<dbReference type="EMBL" id="NOXS01000030">
    <property type="protein sequence ID" value="OYQ19873.1"/>
    <property type="molecule type" value="Genomic_DNA"/>
</dbReference>
<dbReference type="EC" id="2.7.1.167" evidence="12"/>
<comment type="similarity">
    <text evidence="12">In the C-terminal section; belongs to the cytidylyltransferase family.</text>
</comment>
<evidence type="ECO:0000259" key="13">
    <source>
        <dbReference type="Pfam" id="PF00294"/>
    </source>
</evidence>
<feature type="region of interest" description="Ribokinase" evidence="12">
    <location>
        <begin position="1"/>
        <end position="330"/>
    </location>
</feature>
<evidence type="ECO:0000256" key="8">
    <source>
        <dbReference type="ARBA" id="ARBA00022840"/>
    </source>
</evidence>
<evidence type="ECO:0000256" key="12">
    <source>
        <dbReference type="HAMAP-Rule" id="MF_01603"/>
    </source>
</evidence>
<dbReference type="GO" id="GO:0005524">
    <property type="term" value="F:ATP binding"/>
    <property type="evidence" value="ECO:0007669"/>
    <property type="project" value="UniProtKB-UniRule"/>
</dbReference>
<evidence type="ECO:0000256" key="1">
    <source>
        <dbReference type="ARBA" id="ARBA00002319"/>
    </source>
</evidence>
<dbReference type="RefSeq" id="WP_094408292.1">
    <property type="nucleotide sequence ID" value="NZ_BMJZ01000006.1"/>
</dbReference>
<keyword evidence="4 12" id="KW-0808">Transferase</keyword>
<dbReference type="PANTHER" id="PTHR46969:SF1">
    <property type="entry name" value="BIFUNCTIONAL PROTEIN HLDE"/>
    <property type="match status" value="1"/>
</dbReference>
<dbReference type="NCBIfam" id="TIGR00125">
    <property type="entry name" value="cyt_tran_rel"/>
    <property type="match status" value="1"/>
</dbReference>
<keyword evidence="10 12" id="KW-0119">Carbohydrate metabolism</keyword>
<accession>A0A255XSF8</accession>
<reference evidence="15 16" key="1">
    <citation type="submission" date="2017-07" db="EMBL/GenBank/DDBJ databases">
        <title>Elstera cyanobacteriorum sp. nov., a novel bacterium isolated from cyanobacterial aggregates in a eutrophic lake.</title>
        <authorList>
            <person name="Cai H."/>
        </authorList>
    </citation>
    <scope>NUCLEOTIDE SEQUENCE [LARGE SCALE GENOMIC DNA]</scope>
    <source>
        <strain evidence="15 16">TH019</strain>
    </source>
</reference>
<dbReference type="Proteomes" id="UP000216361">
    <property type="component" value="Unassembled WGS sequence"/>
</dbReference>
<keyword evidence="5 12" id="KW-0548">Nucleotidyltransferase</keyword>
<keyword evidence="9 12" id="KW-0511">Multifunctional enzyme</keyword>
<dbReference type="InterPro" id="IPR002173">
    <property type="entry name" value="Carboh/pur_kinase_PfkB_CS"/>
</dbReference>
<feature type="domain" description="Carbohydrate kinase PfkB" evidence="13">
    <location>
        <begin position="18"/>
        <end position="315"/>
    </location>
</feature>
<dbReference type="InterPro" id="IPR014729">
    <property type="entry name" value="Rossmann-like_a/b/a_fold"/>
</dbReference>
<protein>
    <recommendedName>
        <fullName evidence="12">Bifunctional protein HldE</fullName>
    </recommendedName>
    <domain>
        <recommendedName>
            <fullName evidence="12">D-beta-D-heptose 7-phosphate kinase</fullName>
            <ecNumber evidence="12">2.7.1.167</ecNumber>
        </recommendedName>
        <alternativeName>
            <fullName evidence="12">D-beta-D-heptose 7-phosphotransferase</fullName>
        </alternativeName>
        <alternativeName>
            <fullName evidence="12">D-glycero-beta-D-manno-heptose-7-phosphate kinase</fullName>
        </alternativeName>
    </domain>
    <domain>
        <recommendedName>
            <fullName evidence="12">D-beta-D-heptose 1-phosphate adenylyltransferase</fullName>
            <ecNumber evidence="12">2.7.7.70</ecNumber>
        </recommendedName>
        <alternativeName>
            <fullName evidence="12">D-glycero-beta-D-manno-heptose 1-phosphate adenylyltransferase</fullName>
        </alternativeName>
    </domain>
</protein>
<dbReference type="Pfam" id="PF00294">
    <property type="entry name" value="PfkB"/>
    <property type="match status" value="1"/>
</dbReference>
<comment type="catalytic activity">
    <reaction evidence="11 12">
        <text>D-glycero-beta-D-manno-heptose 1-phosphate + ATP + H(+) = ADP-D-glycero-beta-D-manno-heptose + diphosphate</text>
        <dbReference type="Rhea" id="RHEA:27465"/>
        <dbReference type="ChEBI" id="CHEBI:15378"/>
        <dbReference type="ChEBI" id="CHEBI:30616"/>
        <dbReference type="ChEBI" id="CHEBI:33019"/>
        <dbReference type="ChEBI" id="CHEBI:59967"/>
        <dbReference type="ChEBI" id="CHEBI:61593"/>
        <dbReference type="EC" id="2.7.7.70"/>
    </reaction>
</comment>
<dbReference type="UniPathway" id="UPA00356">
    <property type="reaction ID" value="UER00437"/>
</dbReference>
<dbReference type="InterPro" id="IPR011914">
    <property type="entry name" value="RfaE_dom_II"/>
</dbReference>
<feature type="domain" description="Cytidyltransferase-like" evidence="14">
    <location>
        <begin position="358"/>
        <end position="453"/>
    </location>
</feature>
<evidence type="ECO:0000313" key="15">
    <source>
        <dbReference type="EMBL" id="OYQ19873.1"/>
    </source>
</evidence>
<dbReference type="SUPFAM" id="SSF53613">
    <property type="entry name" value="Ribokinase-like"/>
    <property type="match status" value="1"/>
</dbReference>
<dbReference type="AlphaFoldDB" id="A0A255XSF8"/>
<dbReference type="FunFam" id="3.40.1190.20:FF:000002">
    <property type="entry name" value="Bifunctional protein HldE"/>
    <property type="match status" value="1"/>
</dbReference>